<proteinExistence type="predicted"/>
<evidence type="ECO:0000256" key="1">
    <source>
        <dbReference type="SAM" id="MobiDB-lite"/>
    </source>
</evidence>
<reference evidence="2" key="1">
    <citation type="journal article" date="2024" name="Antonie Van Leeuwenhoek">
        <title>Bradyrhizobium ontarionense sp. nov., a novel bacterial symbiont isolated from Aeschynomene indica (Indian jointvetch), harbours photosynthesis, nitrogen fixation and nitrous oxide (N2O) reductase genes.</title>
        <authorList>
            <person name="Bromfield E.S.P."/>
            <person name="Cloutier S."/>
        </authorList>
    </citation>
    <scope>NUCLEOTIDE SEQUENCE</scope>
    <source>
        <strain evidence="2">A19</strain>
    </source>
</reference>
<name>A0ABY3RAZ9_9BRAD</name>
<evidence type="ECO:0000313" key="3">
    <source>
        <dbReference type="Proteomes" id="UP001431010"/>
    </source>
</evidence>
<feature type="region of interest" description="Disordered" evidence="1">
    <location>
        <begin position="1"/>
        <end position="60"/>
    </location>
</feature>
<protein>
    <submittedName>
        <fullName evidence="2">Uncharacterized protein</fullName>
    </submittedName>
</protein>
<dbReference type="EMBL" id="CP088156">
    <property type="protein sequence ID" value="UFZ03952.1"/>
    <property type="molecule type" value="Genomic_DNA"/>
</dbReference>
<keyword evidence="3" id="KW-1185">Reference proteome</keyword>
<gene>
    <name evidence="2" type="ORF">LQG66_32955</name>
</gene>
<dbReference type="RefSeq" id="WP_231319965.1">
    <property type="nucleotide sequence ID" value="NZ_CP088156.1"/>
</dbReference>
<organism evidence="2 3">
    <name type="scientific">Bradyrhizobium ontarionense</name>
    <dbReference type="NCBI Taxonomy" id="2898149"/>
    <lineage>
        <taxon>Bacteria</taxon>
        <taxon>Pseudomonadati</taxon>
        <taxon>Pseudomonadota</taxon>
        <taxon>Alphaproteobacteria</taxon>
        <taxon>Hyphomicrobiales</taxon>
        <taxon>Nitrobacteraceae</taxon>
        <taxon>Bradyrhizobium</taxon>
    </lineage>
</organism>
<evidence type="ECO:0000313" key="2">
    <source>
        <dbReference type="EMBL" id="UFZ03952.1"/>
    </source>
</evidence>
<accession>A0ABY3RAZ9</accession>
<dbReference type="Proteomes" id="UP001431010">
    <property type="component" value="Chromosome"/>
</dbReference>
<sequence>MPAFTFEKLSAPTPIGPAPAPAEKPRSALADLVNRLVEPRRRRAQRERTDSAAQQAKPKT</sequence>